<dbReference type="EMBL" id="LAZR01029832">
    <property type="protein sequence ID" value="KKL58417.1"/>
    <property type="molecule type" value="Genomic_DNA"/>
</dbReference>
<accession>A0A0F9G556</accession>
<protein>
    <submittedName>
        <fullName evidence="1">Uncharacterized protein</fullName>
    </submittedName>
</protein>
<sequence>MAQSKEVRELLEDMDRLIWWTDFGRYQGCKEIIIPKIKPITAKELTEKVHKQEGSQDATKQEGSR</sequence>
<gene>
    <name evidence="1" type="ORF">LCGC14_2225560</name>
</gene>
<reference evidence="1" key="1">
    <citation type="journal article" date="2015" name="Nature">
        <title>Complex archaea that bridge the gap between prokaryotes and eukaryotes.</title>
        <authorList>
            <person name="Spang A."/>
            <person name="Saw J.H."/>
            <person name="Jorgensen S.L."/>
            <person name="Zaremba-Niedzwiedzka K."/>
            <person name="Martijn J."/>
            <person name="Lind A.E."/>
            <person name="van Eijk R."/>
            <person name="Schleper C."/>
            <person name="Guy L."/>
            <person name="Ettema T.J."/>
        </authorList>
    </citation>
    <scope>NUCLEOTIDE SEQUENCE</scope>
</reference>
<evidence type="ECO:0000313" key="1">
    <source>
        <dbReference type="EMBL" id="KKL58417.1"/>
    </source>
</evidence>
<organism evidence="1">
    <name type="scientific">marine sediment metagenome</name>
    <dbReference type="NCBI Taxonomy" id="412755"/>
    <lineage>
        <taxon>unclassified sequences</taxon>
        <taxon>metagenomes</taxon>
        <taxon>ecological metagenomes</taxon>
    </lineage>
</organism>
<proteinExistence type="predicted"/>
<dbReference type="AlphaFoldDB" id="A0A0F9G556"/>
<name>A0A0F9G556_9ZZZZ</name>
<comment type="caution">
    <text evidence="1">The sequence shown here is derived from an EMBL/GenBank/DDBJ whole genome shotgun (WGS) entry which is preliminary data.</text>
</comment>